<evidence type="ECO:0000259" key="6">
    <source>
        <dbReference type="Pfam" id="PF00294"/>
    </source>
</evidence>
<accession>A0ABW9A6W8</accession>
<reference evidence="7 8" key="1">
    <citation type="journal article" date="2024" name="Chem. Sci.">
        <title>Discovery of megapolipeptins by genome mining of a Burkholderiales bacteria collection.</title>
        <authorList>
            <person name="Paulo B.S."/>
            <person name="Recchia M.J.J."/>
            <person name="Lee S."/>
            <person name="Fergusson C.H."/>
            <person name="Romanowski S.B."/>
            <person name="Hernandez A."/>
            <person name="Krull N."/>
            <person name="Liu D.Y."/>
            <person name="Cavanagh H."/>
            <person name="Bos A."/>
            <person name="Gray C.A."/>
            <person name="Murphy B.T."/>
            <person name="Linington R.G."/>
            <person name="Eustaquio A.S."/>
        </authorList>
    </citation>
    <scope>NUCLEOTIDE SEQUENCE [LARGE SCALE GENOMIC DNA]</scope>
    <source>
        <strain evidence="7 8">RL21-008-BIB-A</strain>
    </source>
</reference>
<dbReference type="InterPro" id="IPR011611">
    <property type="entry name" value="PfkB_dom"/>
</dbReference>
<keyword evidence="3" id="KW-0547">Nucleotide-binding</keyword>
<dbReference type="Gene3D" id="3.40.1190.20">
    <property type="match status" value="1"/>
</dbReference>
<keyword evidence="2" id="KW-0808">Transferase</keyword>
<keyword evidence="4 7" id="KW-0418">Kinase</keyword>
<evidence type="ECO:0000313" key="7">
    <source>
        <dbReference type="EMBL" id="MFL9924636.1"/>
    </source>
</evidence>
<keyword evidence="5" id="KW-0067">ATP-binding</keyword>
<evidence type="ECO:0000313" key="8">
    <source>
        <dbReference type="Proteomes" id="UP001629246"/>
    </source>
</evidence>
<feature type="domain" description="Carbohydrate kinase PfkB" evidence="6">
    <location>
        <begin position="8"/>
        <end position="290"/>
    </location>
</feature>
<evidence type="ECO:0000256" key="1">
    <source>
        <dbReference type="ARBA" id="ARBA00010688"/>
    </source>
</evidence>
<dbReference type="SUPFAM" id="SSF53613">
    <property type="entry name" value="Ribokinase-like"/>
    <property type="match status" value="1"/>
</dbReference>
<protein>
    <submittedName>
        <fullName evidence="7">Carbohydrate kinase</fullName>
    </submittedName>
</protein>
<dbReference type="PANTHER" id="PTHR43085">
    <property type="entry name" value="HEXOKINASE FAMILY MEMBER"/>
    <property type="match status" value="1"/>
</dbReference>
<dbReference type="RefSeq" id="WP_408157468.1">
    <property type="nucleotide sequence ID" value="NZ_JAQQFM010000004.1"/>
</dbReference>
<proteinExistence type="inferred from homology"/>
<dbReference type="GO" id="GO:0016301">
    <property type="term" value="F:kinase activity"/>
    <property type="evidence" value="ECO:0007669"/>
    <property type="project" value="UniProtKB-KW"/>
</dbReference>
<dbReference type="InterPro" id="IPR050306">
    <property type="entry name" value="PfkB_Carbo_kinase"/>
</dbReference>
<name>A0ABW9A6W8_9BURK</name>
<dbReference type="InterPro" id="IPR029056">
    <property type="entry name" value="Ribokinase-like"/>
</dbReference>
<dbReference type="EMBL" id="JAQQFM010000004">
    <property type="protein sequence ID" value="MFL9924636.1"/>
    <property type="molecule type" value="Genomic_DNA"/>
</dbReference>
<evidence type="ECO:0000256" key="3">
    <source>
        <dbReference type="ARBA" id="ARBA00022741"/>
    </source>
</evidence>
<comment type="caution">
    <text evidence="7">The sequence shown here is derived from an EMBL/GenBank/DDBJ whole genome shotgun (WGS) entry which is preliminary data.</text>
</comment>
<keyword evidence="8" id="KW-1185">Reference proteome</keyword>
<organism evidence="7 8">
    <name type="scientific">Herbaspirillum lusitanum</name>
    <dbReference type="NCBI Taxonomy" id="213312"/>
    <lineage>
        <taxon>Bacteria</taxon>
        <taxon>Pseudomonadati</taxon>
        <taxon>Pseudomonadota</taxon>
        <taxon>Betaproteobacteria</taxon>
        <taxon>Burkholderiales</taxon>
        <taxon>Oxalobacteraceae</taxon>
        <taxon>Herbaspirillum</taxon>
    </lineage>
</organism>
<evidence type="ECO:0000256" key="4">
    <source>
        <dbReference type="ARBA" id="ARBA00022777"/>
    </source>
</evidence>
<dbReference type="Pfam" id="PF00294">
    <property type="entry name" value="PfkB"/>
    <property type="match status" value="1"/>
</dbReference>
<dbReference type="Proteomes" id="UP001629246">
    <property type="component" value="Unassembled WGS sequence"/>
</dbReference>
<evidence type="ECO:0000256" key="2">
    <source>
        <dbReference type="ARBA" id="ARBA00022679"/>
    </source>
</evidence>
<dbReference type="CDD" id="cd01167">
    <property type="entry name" value="bac_FRK"/>
    <property type="match status" value="1"/>
</dbReference>
<gene>
    <name evidence="7" type="ORF">PQR62_10190</name>
</gene>
<comment type="similarity">
    <text evidence="1">Belongs to the carbohydrate kinase PfkB family.</text>
</comment>
<dbReference type="PANTHER" id="PTHR43085:SF1">
    <property type="entry name" value="PSEUDOURIDINE KINASE-RELATED"/>
    <property type="match status" value="1"/>
</dbReference>
<sequence>MSHMPAEFVIFGEALTDFIRQPDGQWRALPGGACWNVARVGARLGVATGYAGSLSTDVFGQELYTLTREAGLDLRFTQQVAKAPLLAMVTSTTPPDYFFIGDDSADLHFDPAQLPAGWMDEARVLQFGCISLTREPLASRLLEIATEAAKRGKRIAFDPNWRKLMDQPAYHVLMRKLLALSHYVKVSDEDLEKLFPGDEHALATLQQLAPQAEILLTRGSKGMRWIKGGQQIDQPAYRVEVIDTVGCGDASMGGWIASILRQPDAPVQAHLQCAAACAALSAARAGAYAATWEEVQALAGSPVRNAPA</sequence>
<evidence type="ECO:0000256" key="5">
    <source>
        <dbReference type="ARBA" id="ARBA00022840"/>
    </source>
</evidence>